<name>A0A644WBB8_9ZZZZ</name>
<proteinExistence type="predicted"/>
<organism evidence="1">
    <name type="scientific">bioreactor metagenome</name>
    <dbReference type="NCBI Taxonomy" id="1076179"/>
    <lineage>
        <taxon>unclassified sequences</taxon>
        <taxon>metagenomes</taxon>
        <taxon>ecological metagenomes</taxon>
    </lineage>
</organism>
<reference evidence="1" key="1">
    <citation type="submission" date="2019-08" db="EMBL/GenBank/DDBJ databases">
        <authorList>
            <person name="Kucharzyk K."/>
            <person name="Murdoch R.W."/>
            <person name="Higgins S."/>
            <person name="Loffler F."/>
        </authorList>
    </citation>
    <scope>NUCLEOTIDE SEQUENCE</scope>
</reference>
<comment type="caution">
    <text evidence="1">The sequence shown here is derived from an EMBL/GenBank/DDBJ whole genome shotgun (WGS) entry which is preliminary data.</text>
</comment>
<dbReference type="EMBL" id="VSSQ01000681">
    <property type="protein sequence ID" value="MPL99683.1"/>
    <property type="molecule type" value="Genomic_DNA"/>
</dbReference>
<sequence>MGRVEGEAMYDYPALGDCGGITDSLPHMTGPLCGCIDVQDITFHLHADTGEGVASVVRAAVAVGALQHGKVGIAGDALKRPEMVGVRSRLDDRGRAFLSRGQLVGDVDLPCLELYRFAVVAEQCQNRLLMVAYGRRGEQRCGRVEGADPVRAGDVPGGHQDEVCIQFGEGNFLDPAGIDRGGDDQSMKRRHPACRWFFLCHAPSLSRLRKIPCTNHQSNERNPNHGLQ</sequence>
<accession>A0A644WBB8</accession>
<gene>
    <name evidence="1" type="ORF">SDC9_45903</name>
</gene>
<protein>
    <submittedName>
        <fullName evidence="1">Uncharacterized protein</fullName>
    </submittedName>
</protein>
<evidence type="ECO:0000313" key="1">
    <source>
        <dbReference type="EMBL" id="MPL99683.1"/>
    </source>
</evidence>
<dbReference type="AlphaFoldDB" id="A0A644WBB8"/>